<dbReference type="PANTHER" id="PTHR47806">
    <property type="entry name" value="50S RIBOSOMAL PROTEIN L3 GLUTAMINE METHYLTRANSFERASE"/>
    <property type="match status" value="1"/>
</dbReference>
<dbReference type="Gene3D" id="3.40.50.150">
    <property type="entry name" value="Vaccinia Virus protein VP39"/>
    <property type="match status" value="1"/>
</dbReference>
<dbReference type="HOGENOM" id="CLU_018398_5_1_6"/>
<dbReference type="AlphaFoldDB" id="A0A095WXT3"/>
<dbReference type="NCBIfam" id="TIGR03533">
    <property type="entry name" value="L3_gln_methyl"/>
    <property type="match status" value="1"/>
</dbReference>
<sequence length="316" mass="33716">MQLMNDHAPWQPVPDTIAAAVARCAARLDEAGVAFGHGTDNPWDEAVQLVLGVLGLDDGPDVAGRVLAARDWAAIRGVLDRRIGERSPLPYLLGEAHFAGLRFRCDPRALVPRSPLGELIEHACQPWYGGPPPRRLLDLCCGGGCLGIAAAVHMPGLAVVLADLDDAALTLAAENVARHDVGGRVSLRRSDGFDKLADERFDIILCNPPYVDVEDLAAMPAEFHHEPAAGLGAGDDGLDLVRRLLPAAAAHLEEHGLLLLEVGNSWPALEAAYPRFPFTWVELERGGHGVAALTARELRDHSAALAYNPRAATGQD</sequence>
<keyword evidence="1 5" id="KW-0489">Methyltransferase</keyword>
<dbReference type="InterPro" id="IPR007848">
    <property type="entry name" value="Small_mtfrase_dom"/>
</dbReference>
<keyword evidence="3" id="KW-0949">S-adenosyl-L-methionine</keyword>
<dbReference type="SUPFAM" id="SSF53335">
    <property type="entry name" value="S-adenosyl-L-methionine-dependent methyltransferases"/>
    <property type="match status" value="1"/>
</dbReference>
<dbReference type="Pfam" id="PF05175">
    <property type="entry name" value="MTS"/>
    <property type="match status" value="1"/>
</dbReference>
<keyword evidence="6" id="KW-1185">Reference proteome</keyword>
<dbReference type="eggNOG" id="COG2890">
    <property type="taxonomic scope" value="Bacteria"/>
</dbReference>
<dbReference type="InterPro" id="IPR017127">
    <property type="entry name" value="Ribosome_uL3_MTase"/>
</dbReference>
<evidence type="ECO:0000313" key="5">
    <source>
        <dbReference type="EMBL" id="KGE03444.1"/>
    </source>
</evidence>
<keyword evidence="2 5" id="KW-0808">Transferase</keyword>
<name>A0A095WXT3_9GAMM</name>
<dbReference type="CDD" id="cd02440">
    <property type="entry name" value="AdoMet_MTases"/>
    <property type="match status" value="1"/>
</dbReference>
<dbReference type="PANTHER" id="PTHR47806:SF1">
    <property type="entry name" value="RIBOSOMAL PROTEIN UL3 GLUTAMINE METHYLTRANSFERASE"/>
    <property type="match status" value="1"/>
</dbReference>
<dbReference type="GO" id="GO:0036009">
    <property type="term" value="F:protein-glutamine N-methyltransferase activity"/>
    <property type="evidence" value="ECO:0007669"/>
    <property type="project" value="InterPro"/>
</dbReference>
<dbReference type="GO" id="GO:0032259">
    <property type="term" value="P:methylation"/>
    <property type="evidence" value="ECO:0007669"/>
    <property type="project" value="UniProtKB-KW"/>
</dbReference>
<evidence type="ECO:0000259" key="4">
    <source>
        <dbReference type="Pfam" id="PF05175"/>
    </source>
</evidence>
<dbReference type="RefSeq" id="WP_236629735.1">
    <property type="nucleotide sequence ID" value="NZ_KN234745.1"/>
</dbReference>
<dbReference type="PROSITE" id="PS00092">
    <property type="entry name" value="N6_MTASE"/>
    <property type="match status" value="1"/>
</dbReference>
<dbReference type="PIRSF" id="PIRSF037167">
    <property type="entry name" value="Mtase_YfcB_prd"/>
    <property type="match status" value="1"/>
</dbReference>
<dbReference type="PATRIC" id="fig|1265313.6.peg.1802"/>
<reference evidence="5 6" key="1">
    <citation type="journal article" date="2014" name="Genome Announc.">
        <title>Genome Sequence of Gammaproteobacterial Pseudohaliea rubra Type Strain DSM 19751, Isolated from Coastal Seawater of the Mediterranean Sea.</title>
        <authorList>
            <person name="Spring S."/>
            <person name="Fiebig A."/>
            <person name="Riedel T."/>
            <person name="Goker M."/>
            <person name="Klenk H.P."/>
        </authorList>
    </citation>
    <scope>NUCLEOTIDE SEQUENCE [LARGE SCALE GENOMIC DNA]</scope>
    <source>
        <strain evidence="5 6">DSM 19751</strain>
    </source>
</reference>
<dbReference type="InterPro" id="IPR004556">
    <property type="entry name" value="HemK-like"/>
</dbReference>
<dbReference type="STRING" id="1265313.HRUBRA_01823"/>
<dbReference type="EMBL" id="AUVB01000054">
    <property type="protein sequence ID" value="KGE03444.1"/>
    <property type="molecule type" value="Genomic_DNA"/>
</dbReference>
<proteinExistence type="predicted"/>
<dbReference type="Proteomes" id="UP000029640">
    <property type="component" value="Unassembled WGS sequence"/>
</dbReference>
<protein>
    <submittedName>
        <fullName evidence="5">Protein-N(5)-glutamine methyltransferase PrmB, methylates LSU ribosomal protein L3p</fullName>
    </submittedName>
</protein>
<comment type="caution">
    <text evidence="5">The sequence shown here is derived from an EMBL/GenBank/DDBJ whole genome shotgun (WGS) entry which is preliminary data.</text>
</comment>
<evidence type="ECO:0000313" key="6">
    <source>
        <dbReference type="Proteomes" id="UP000029640"/>
    </source>
</evidence>
<feature type="domain" description="Methyltransferase small" evidence="4">
    <location>
        <begin position="134"/>
        <end position="215"/>
    </location>
</feature>
<evidence type="ECO:0000256" key="1">
    <source>
        <dbReference type="ARBA" id="ARBA00022603"/>
    </source>
</evidence>
<dbReference type="InterPro" id="IPR029063">
    <property type="entry name" value="SAM-dependent_MTases_sf"/>
</dbReference>
<evidence type="ECO:0000256" key="2">
    <source>
        <dbReference type="ARBA" id="ARBA00022679"/>
    </source>
</evidence>
<dbReference type="GO" id="GO:0003676">
    <property type="term" value="F:nucleic acid binding"/>
    <property type="evidence" value="ECO:0007669"/>
    <property type="project" value="InterPro"/>
</dbReference>
<accession>A0A095WXT3</accession>
<dbReference type="InterPro" id="IPR002052">
    <property type="entry name" value="DNA_methylase_N6_adenine_CS"/>
</dbReference>
<gene>
    <name evidence="5" type="ORF">HRUBRA_01823</name>
</gene>
<dbReference type="GO" id="GO:0005829">
    <property type="term" value="C:cytosol"/>
    <property type="evidence" value="ECO:0007669"/>
    <property type="project" value="TreeGrafter"/>
</dbReference>
<dbReference type="NCBIfam" id="TIGR00536">
    <property type="entry name" value="hemK_fam"/>
    <property type="match status" value="1"/>
</dbReference>
<evidence type="ECO:0000256" key="3">
    <source>
        <dbReference type="ARBA" id="ARBA00022691"/>
    </source>
</evidence>
<organism evidence="5 6">
    <name type="scientific">Pseudohaliea rubra DSM 19751</name>
    <dbReference type="NCBI Taxonomy" id="1265313"/>
    <lineage>
        <taxon>Bacteria</taxon>
        <taxon>Pseudomonadati</taxon>
        <taxon>Pseudomonadota</taxon>
        <taxon>Gammaproteobacteria</taxon>
        <taxon>Cellvibrionales</taxon>
        <taxon>Halieaceae</taxon>
        <taxon>Pseudohaliea</taxon>
    </lineage>
</organism>